<dbReference type="AlphaFoldDB" id="A0AA41Z9H0"/>
<accession>A0AA41Z9H0</accession>
<keyword evidence="2" id="KW-1185">Reference proteome</keyword>
<organism evidence="1 2">
    <name type="scientific">Sphingomonas lycopersici</name>
    <dbReference type="NCBI Taxonomy" id="2951807"/>
    <lineage>
        <taxon>Bacteria</taxon>
        <taxon>Pseudomonadati</taxon>
        <taxon>Pseudomonadota</taxon>
        <taxon>Alphaproteobacteria</taxon>
        <taxon>Sphingomonadales</taxon>
        <taxon>Sphingomonadaceae</taxon>
        <taxon>Sphingomonas</taxon>
    </lineage>
</organism>
<protein>
    <submittedName>
        <fullName evidence="1">Uncharacterized protein</fullName>
    </submittedName>
</protein>
<evidence type="ECO:0000313" key="2">
    <source>
        <dbReference type="Proteomes" id="UP001165565"/>
    </source>
</evidence>
<evidence type="ECO:0000313" key="1">
    <source>
        <dbReference type="EMBL" id="MCW6535403.1"/>
    </source>
</evidence>
<proteinExistence type="predicted"/>
<comment type="caution">
    <text evidence="1">The sequence shown here is derived from an EMBL/GenBank/DDBJ whole genome shotgun (WGS) entry which is preliminary data.</text>
</comment>
<gene>
    <name evidence="1" type="ORF">NEE01_11480</name>
</gene>
<dbReference type="Proteomes" id="UP001165565">
    <property type="component" value="Unassembled WGS sequence"/>
</dbReference>
<name>A0AA41Z9H0_9SPHN</name>
<reference evidence="1" key="1">
    <citation type="submission" date="2022-06" db="EMBL/GenBank/DDBJ databases">
        <title>Sphingomonas sp. nov. isolated from rhizosphere soil of tomato.</title>
        <authorList>
            <person name="Dong H."/>
            <person name="Gao R."/>
        </authorList>
    </citation>
    <scope>NUCLEOTIDE SEQUENCE</scope>
    <source>
        <strain evidence="1">MMSM24</strain>
    </source>
</reference>
<dbReference type="EMBL" id="JANFAV010000007">
    <property type="protein sequence ID" value="MCW6535403.1"/>
    <property type="molecule type" value="Genomic_DNA"/>
</dbReference>
<sequence>MRVNIPLSVLLISASRDADKPMTIWGDGDECDVFTNGKIVARDFGNSGTLLFG</sequence>